<evidence type="ECO:0000256" key="1">
    <source>
        <dbReference type="ARBA" id="ARBA00022801"/>
    </source>
</evidence>
<organism evidence="3 4">
    <name type="scientific">Enterococcus alcedinis</name>
    <dbReference type="NCBI Taxonomy" id="1274384"/>
    <lineage>
        <taxon>Bacteria</taxon>
        <taxon>Bacillati</taxon>
        <taxon>Bacillota</taxon>
        <taxon>Bacilli</taxon>
        <taxon>Lactobacillales</taxon>
        <taxon>Enterococcaceae</taxon>
        <taxon>Enterococcus</taxon>
    </lineage>
</organism>
<gene>
    <name evidence="3" type="ORF">GCM10011482_22250</name>
</gene>
<evidence type="ECO:0000259" key="2">
    <source>
        <dbReference type="Pfam" id="PF07859"/>
    </source>
</evidence>
<feature type="domain" description="Alpha/beta hydrolase fold-3" evidence="2">
    <location>
        <begin position="126"/>
        <end position="343"/>
    </location>
</feature>
<keyword evidence="1" id="KW-0378">Hydrolase</keyword>
<dbReference type="RefSeq" id="WP_188368397.1">
    <property type="nucleotide sequence ID" value="NZ_BMDT01000012.1"/>
</dbReference>
<keyword evidence="4" id="KW-1185">Reference proteome</keyword>
<dbReference type="Gene3D" id="3.40.50.1820">
    <property type="entry name" value="alpha/beta hydrolase"/>
    <property type="match status" value="1"/>
</dbReference>
<proteinExistence type="predicted"/>
<comment type="caution">
    <text evidence="3">The sequence shown here is derived from an EMBL/GenBank/DDBJ whole genome shotgun (WGS) entry which is preliminary data.</text>
</comment>
<dbReference type="AlphaFoldDB" id="A0A917JGX5"/>
<dbReference type="InterPro" id="IPR050300">
    <property type="entry name" value="GDXG_lipolytic_enzyme"/>
</dbReference>
<dbReference type="GO" id="GO:0016787">
    <property type="term" value="F:hydrolase activity"/>
    <property type="evidence" value="ECO:0007669"/>
    <property type="project" value="UniProtKB-KW"/>
</dbReference>
<dbReference type="PANTHER" id="PTHR48081:SF8">
    <property type="entry name" value="ALPHA_BETA HYDROLASE FOLD-3 DOMAIN-CONTAINING PROTEIN-RELATED"/>
    <property type="match status" value="1"/>
</dbReference>
<reference evidence="3" key="2">
    <citation type="submission" date="2020-09" db="EMBL/GenBank/DDBJ databases">
        <authorList>
            <person name="Sun Q."/>
            <person name="Sedlacek I."/>
        </authorList>
    </citation>
    <scope>NUCLEOTIDE SEQUENCE</scope>
    <source>
        <strain evidence="3">CCM 8433</strain>
    </source>
</reference>
<sequence>MSRKYDPELVKKIQEKQYKEVKRGVEIIVKPIPDSDIKGAVDPRLYKALKKMGLLMKFMPKNLMKMDGSPKSNERLRKIFNSVDSTPIVTEKVEEMHQTVKAEDGYEIPITIFKSEKTLSNAPILYFIHGGGFFAGRTEVVSEALKLFVTTTGMIAVGVDYRLAPENPYPLGHTDCFTVLKWIGEQATKLGGDGKNIFVGGDSAGGNLTLYCSNRDIEEGTQLVRGQILLYPTVNMGGIKDQYTTFTLADIDMYEKHEALIKPGIEMLSQAQGMLEKILGNNDVMNKYLTPYADVSPKSPVTMISSGEHDYLTIESLAYAKKLKDLGVDVTFTYYCGLGHAYIDHIGNYPQAEDCINDIAAFIRKNKV</sequence>
<accession>A0A917JGX5</accession>
<dbReference type="PANTHER" id="PTHR48081">
    <property type="entry name" value="AB HYDROLASE SUPERFAMILY PROTEIN C4A8.06C"/>
    <property type="match status" value="1"/>
</dbReference>
<dbReference type="EMBL" id="BMDT01000012">
    <property type="protein sequence ID" value="GGI66571.1"/>
    <property type="molecule type" value="Genomic_DNA"/>
</dbReference>
<protein>
    <recommendedName>
        <fullName evidence="2">Alpha/beta hydrolase fold-3 domain-containing protein</fullName>
    </recommendedName>
</protein>
<dbReference type="Proteomes" id="UP000622610">
    <property type="component" value="Unassembled WGS sequence"/>
</dbReference>
<reference evidence="3" key="1">
    <citation type="journal article" date="2014" name="Int. J. Syst. Evol. Microbiol.">
        <title>Complete genome sequence of Corynebacterium casei LMG S-19264T (=DSM 44701T), isolated from a smear-ripened cheese.</title>
        <authorList>
            <consortium name="US DOE Joint Genome Institute (JGI-PGF)"/>
            <person name="Walter F."/>
            <person name="Albersmeier A."/>
            <person name="Kalinowski J."/>
            <person name="Ruckert C."/>
        </authorList>
    </citation>
    <scope>NUCLEOTIDE SEQUENCE</scope>
    <source>
        <strain evidence="3">CCM 8433</strain>
    </source>
</reference>
<dbReference type="InterPro" id="IPR029058">
    <property type="entry name" value="AB_hydrolase_fold"/>
</dbReference>
<evidence type="ECO:0000313" key="3">
    <source>
        <dbReference type="EMBL" id="GGI66571.1"/>
    </source>
</evidence>
<dbReference type="InterPro" id="IPR013094">
    <property type="entry name" value="AB_hydrolase_3"/>
</dbReference>
<evidence type="ECO:0000313" key="4">
    <source>
        <dbReference type="Proteomes" id="UP000622610"/>
    </source>
</evidence>
<name>A0A917JGX5_9ENTE</name>
<dbReference type="Pfam" id="PF07859">
    <property type="entry name" value="Abhydrolase_3"/>
    <property type="match status" value="1"/>
</dbReference>
<dbReference type="SUPFAM" id="SSF53474">
    <property type="entry name" value="alpha/beta-Hydrolases"/>
    <property type="match status" value="1"/>
</dbReference>